<protein>
    <submittedName>
        <fullName evidence="1">Uncharacterized protein</fullName>
    </submittedName>
</protein>
<dbReference type="EMBL" id="CP003350">
    <property type="protein sequence ID" value="AFC86140.1"/>
    <property type="molecule type" value="Genomic_DNA"/>
</dbReference>
<keyword evidence="2" id="KW-1185">Reference proteome</keyword>
<sequence>MSHLHTSFVLGYHGRSKAVAKKLVECKASPSRSERDYDWLGPGFYVWESDPLRAWEWAKTRRDRGKSYAPCVVGVVIDLGNCLDLSNRDDLAMVMRSYGDLVETCREAGQALPQNQDIAQDKHQNKLIRNLDCAVIKNPHRIASSDKSDVIRPFDTVRAPFLEGGELYPGSGFAAKAHVQIAVVNLNCIKGIFHVPTPTD</sequence>
<dbReference type="Proteomes" id="UP000005234">
    <property type="component" value="Chromosome"/>
</dbReference>
<accession>H8KYR9</accession>
<dbReference type="KEGG" id="fau:Fraau_1733"/>
<evidence type="ECO:0000313" key="1">
    <source>
        <dbReference type="EMBL" id="AFC86140.1"/>
    </source>
</evidence>
<dbReference type="eggNOG" id="ENOG5031FT7">
    <property type="taxonomic scope" value="Bacteria"/>
</dbReference>
<name>H8KYR9_FRAAD</name>
<proteinExistence type="predicted"/>
<evidence type="ECO:0000313" key="2">
    <source>
        <dbReference type="Proteomes" id="UP000005234"/>
    </source>
</evidence>
<gene>
    <name evidence="1" type="ordered locus">Fraau_1733</name>
</gene>
<organism evidence="1 2">
    <name type="scientific">Frateuria aurantia (strain ATCC 33424 / DSM 6220 / KCTC 2777 / LMG 1558 / NBRC 3245 / NCIMB 13370)</name>
    <name type="common">Acetobacter aurantius</name>
    <dbReference type="NCBI Taxonomy" id="767434"/>
    <lineage>
        <taxon>Bacteria</taxon>
        <taxon>Pseudomonadati</taxon>
        <taxon>Pseudomonadota</taxon>
        <taxon>Gammaproteobacteria</taxon>
        <taxon>Lysobacterales</taxon>
        <taxon>Rhodanobacteraceae</taxon>
        <taxon>Frateuria</taxon>
    </lineage>
</organism>
<reference evidence="1" key="1">
    <citation type="submission" date="2012-02" db="EMBL/GenBank/DDBJ databases">
        <title>The complete genome of Frateuria aurantia DSM 6220.</title>
        <authorList>
            <consortium name="US DOE Joint Genome Institute (JGI-PGF)"/>
            <person name="Lucas S."/>
            <person name="Copeland A."/>
            <person name="Lapidus A."/>
            <person name="Glavina del Rio T."/>
            <person name="Dalin E."/>
            <person name="Tice H."/>
            <person name="Bruce D."/>
            <person name="Goodwin L."/>
            <person name="Pitluck S."/>
            <person name="Peters L."/>
            <person name="Ovchinnikova G."/>
            <person name="Teshima H."/>
            <person name="Kyrpides N."/>
            <person name="Mavromatis K."/>
            <person name="Ivanova N."/>
            <person name="Brettin T."/>
            <person name="Detter J.C."/>
            <person name="Han C."/>
            <person name="Larimer F."/>
            <person name="Land M."/>
            <person name="Hauser L."/>
            <person name="Markowitz V."/>
            <person name="Cheng J.-F."/>
            <person name="Hugenholtz P."/>
            <person name="Woyke T."/>
            <person name="Wu D."/>
            <person name="Brambilla E."/>
            <person name="Klenk H.-P."/>
            <person name="Eisen J.A."/>
        </authorList>
    </citation>
    <scope>NUCLEOTIDE SEQUENCE</scope>
    <source>
        <strain evidence="1">DSM 6220</strain>
    </source>
</reference>
<dbReference type="AlphaFoldDB" id="H8KYR9"/>
<dbReference type="SUPFAM" id="SSF56399">
    <property type="entry name" value="ADP-ribosylation"/>
    <property type="match status" value="1"/>
</dbReference>
<dbReference type="HOGENOM" id="CLU_1324811_0_0_6"/>